<evidence type="ECO:0000259" key="16">
    <source>
        <dbReference type="PROSITE" id="PS50045"/>
    </source>
</evidence>
<accession>A0A151XY21</accession>
<keyword evidence="6 15" id="KW-0547">Nucleotide-binding</keyword>
<evidence type="ECO:0000256" key="11">
    <source>
        <dbReference type="ARBA" id="ARBA00023159"/>
    </source>
</evidence>
<dbReference type="FunFam" id="1.10.10.60:FF:000088">
    <property type="entry name" value="DNA-binding transcriptional regulator NtrC"/>
    <property type="match status" value="1"/>
</dbReference>
<keyword evidence="12 15" id="KW-0804">Transcription</keyword>
<dbReference type="Gene3D" id="1.10.8.60">
    <property type="match status" value="1"/>
</dbReference>
<dbReference type="SUPFAM" id="SSF52172">
    <property type="entry name" value="CheY-like"/>
    <property type="match status" value="1"/>
</dbReference>
<dbReference type="FunFam" id="3.40.50.2300:FF:000018">
    <property type="entry name" value="DNA-binding transcriptional regulator NtrC"/>
    <property type="match status" value="1"/>
</dbReference>
<evidence type="ECO:0000256" key="6">
    <source>
        <dbReference type="ARBA" id="ARBA00022741"/>
    </source>
</evidence>
<dbReference type="InterPro" id="IPR027417">
    <property type="entry name" value="P-loop_NTPase"/>
</dbReference>
<evidence type="ECO:0000313" key="18">
    <source>
        <dbReference type="EMBL" id="KYQ70723.1"/>
    </source>
</evidence>
<dbReference type="PROSITE" id="PS00675">
    <property type="entry name" value="SIGMA54_INTERACT_1"/>
    <property type="match status" value="1"/>
</dbReference>
<dbReference type="PROSITE" id="PS50110">
    <property type="entry name" value="RESPONSE_REGULATORY"/>
    <property type="match status" value="1"/>
</dbReference>
<keyword evidence="10 15" id="KW-0238">DNA-binding</keyword>
<dbReference type="GO" id="GO:0043565">
    <property type="term" value="F:sequence-specific DNA binding"/>
    <property type="evidence" value="ECO:0007669"/>
    <property type="project" value="InterPro"/>
</dbReference>
<dbReference type="Gene3D" id="1.10.10.60">
    <property type="entry name" value="Homeodomain-like"/>
    <property type="match status" value="1"/>
</dbReference>
<dbReference type="InterPro" id="IPR010114">
    <property type="entry name" value="Transcript_reg_NtrC"/>
</dbReference>
<dbReference type="InterPro" id="IPR003593">
    <property type="entry name" value="AAA+_ATPase"/>
</dbReference>
<evidence type="ECO:0000256" key="5">
    <source>
        <dbReference type="ARBA" id="ARBA00022553"/>
    </source>
</evidence>
<keyword evidence="3 15" id="KW-0963">Cytoplasm</keyword>
<name>A0A151XY21_9GAMM</name>
<dbReference type="SMART" id="SM00382">
    <property type="entry name" value="AAA"/>
    <property type="match status" value="1"/>
</dbReference>
<dbReference type="InterPro" id="IPR025943">
    <property type="entry name" value="Sigma_54_int_dom_ATP-bd_2"/>
</dbReference>
<evidence type="ECO:0000256" key="12">
    <source>
        <dbReference type="ARBA" id="ARBA00023163"/>
    </source>
</evidence>
<dbReference type="PROSITE" id="PS50045">
    <property type="entry name" value="SIGMA54_INTERACT_4"/>
    <property type="match status" value="1"/>
</dbReference>
<evidence type="ECO:0000256" key="7">
    <source>
        <dbReference type="ARBA" id="ARBA00022840"/>
    </source>
</evidence>
<evidence type="ECO:0000256" key="14">
    <source>
        <dbReference type="PROSITE-ProRule" id="PRU00169"/>
    </source>
</evidence>
<evidence type="ECO:0000256" key="9">
    <source>
        <dbReference type="ARBA" id="ARBA00023015"/>
    </source>
</evidence>
<dbReference type="Pfam" id="PF02954">
    <property type="entry name" value="HTH_8"/>
    <property type="match status" value="1"/>
</dbReference>
<keyword evidence="19" id="KW-1185">Reference proteome</keyword>
<keyword evidence="11 15" id="KW-0010">Activator</keyword>
<dbReference type="GO" id="GO:0006808">
    <property type="term" value="P:regulation of nitrogen utilization"/>
    <property type="evidence" value="ECO:0007669"/>
    <property type="project" value="UniProtKB-UniRule"/>
</dbReference>
<dbReference type="InterPro" id="IPR009057">
    <property type="entry name" value="Homeodomain-like_sf"/>
</dbReference>
<comment type="caution">
    <text evidence="18">The sequence shown here is derived from an EMBL/GenBank/DDBJ whole genome shotgun (WGS) entry which is preliminary data.</text>
</comment>
<evidence type="ECO:0000256" key="13">
    <source>
        <dbReference type="ARBA" id="ARBA00023231"/>
    </source>
</evidence>
<dbReference type="AlphaFoldDB" id="A0A151XY21"/>
<dbReference type="SMART" id="SM00448">
    <property type="entry name" value="REC"/>
    <property type="match status" value="1"/>
</dbReference>
<reference evidence="18 19" key="1">
    <citation type="submission" date="2016-03" db="EMBL/GenBank/DDBJ databases">
        <title>Acinetobacter genomospecies 28 strain ANC 4149.</title>
        <authorList>
            <person name="Radolfova-Krizova L."/>
            <person name="Nemec A."/>
        </authorList>
    </citation>
    <scope>NUCLEOTIDE SEQUENCE [LARGE SCALE GENOMIC DNA]</scope>
    <source>
        <strain evidence="18 19">ANC 4149</strain>
    </source>
</reference>
<dbReference type="FunFam" id="3.40.50.300:FF:000006">
    <property type="entry name" value="DNA-binding transcriptional regulator NtrC"/>
    <property type="match status" value="1"/>
</dbReference>
<dbReference type="GO" id="GO:0006355">
    <property type="term" value="P:regulation of DNA-templated transcription"/>
    <property type="evidence" value="ECO:0007669"/>
    <property type="project" value="InterPro"/>
</dbReference>
<dbReference type="Gene3D" id="3.40.50.300">
    <property type="entry name" value="P-loop containing nucleotide triphosphate hydrolases"/>
    <property type="match status" value="1"/>
</dbReference>
<dbReference type="NCBIfam" id="TIGR01818">
    <property type="entry name" value="ntrC"/>
    <property type="match status" value="1"/>
</dbReference>
<feature type="modified residue" description="4-aspartylphosphate" evidence="14">
    <location>
        <position position="54"/>
    </location>
</feature>
<feature type="domain" description="Response regulatory" evidence="17">
    <location>
        <begin position="5"/>
        <end position="119"/>
    </location>
</feature>
<dbReference type="Proteomes" id="UP000076276">
    <property type="component" value="Unassembled WGS sequence"/>
</dbReference>
<dbReference type="CDD" id="cd19919">
    <property type="entry name" value="REC_NtrC"/>
    <property type="match status" value="1"/>
</dbReference>
<dbReference type="Gene3D" id="3.40.50.2300">
    <property type="match status" value="1"/>
</dbReference>
<comment type="function">
    <text evidence="15">Member of the two-component regulatory system NtrB/NtrC, which controls expression of the nitrogen-regulated (ntr) genes in response to nitrogen limitation. Phosphorylated NtrC binds directly to DNA and stimulates the formation of open promoter-sigma54-RNA polymerase complexes.</text>
</comment>
<sequence>MSRNKIWVIDDDRAMRWVLEKTFKEEGFDVTSFEEAQSALDQLSIDAPDVILTDIRMPGIDGLTFLGKVKGNYPDLPVIIMTAHSDLESAVSSYQTGAFEYLPKPFDIDEALALVNRAILHIAKLQQQESAKTAPPIQSTEIIGESPAMQEVFRAIGRLSQSHITVLINGESGTGKELVAHALHRHSPRSSKPFIALNMAAIPKDLIETELFGHEKGAFTGANSQRQGRFEQANGGTLFLDEIGDMPFETQTRLLRVLADGEFYRVGGHIPVKVDVRIVAATHQDLEKLVHEGRFREDLYHRLNVIRIHIPKLAHRSEDIPMLAQHFLARAGKELGVSPKILRLETQEYMKKLPWQGNVRQLENTCRWLTVMITGREVYPEDLPSELKQIPIHQSGEDAQAPLTIDRVSIHHWDEMLGQWAIQKLKNGEMKILDIATPMFERTLINAALQQTRGRKRHAAELLGWGRNTLTRKLKELGMDSTEDDIEEEVESNLQ</sequence>
<evidence type="ECO:0000256" key="8">
    <source>
        <dbReference type="ARBA" id="ARBA00023012"/>
    </source>
</evidence>
<evidence type="ECO:0000256" key="4">
    <source>
        <dbReference type="ARBA" id="ARBA00022491"/>
    </source>
</evidence>
<dbReference type="EMBL" id="LUAW01000045">
    <property type="protein sequence ID" value="KYQ70723.1"/>
    <property type="molecule type" value="Genomic_DNA"/>
</dbReference>
<keyword evidence="5 14" id="KW-0597">Phosphoprotein</keyword>
<dbReference type="OrthoDB" id="9804019at2"/>
<keyword evidence="4 15" id="KW-0678">Repressor</keyword>
<dbReference type="GO" id="GO:0005524">
    <property type="term" value="F:ATP binding"/>
    <property type="evidence" value="ECO:0007669"/>
    <property type="project" value="UniProtKB-KW"/>
</dbReference>
<organism evidence="18 19">
    <name type="scientific">Acinetobacter pragensis</name>
    <dbReference type="NCBI Taxonomy" id="1806892"/>
    <lineage>
        <taxon>Bacteria</taxon>
        <taxon>Pseudomonadati</taxon>
        <taxon>Pseudomonadota</taxon>
        <taxon>Gammaproteobacteria</taxon>
        <taxon>Moraxellales</taxon>
        <taxon>Moraxellaceae</taxon>
        <taxon>Acinetobacter</taxon>
    </lineage>
</organism>
<dbReference type="PROSITE" id="PS00676">
    <property type="entry name" value="SIGMA54_INTERACT_2"/>
    <property type="match status" value="1"/>
</dbReference>
<comment type="subcellular location">
    <subcellularLocation>
        <location evidence="1 15">Cytoplasm</location>
    </subcellularLocation>
</comment>
<evidence type="ECO:0000256" key="1">
    <source>
        <dbReference type="ARBA" id="ARBA00004496"/>
    </source>
</evidence>
<proteinExistence type="predicted"/>
<feature type="domain" description="Sigma-54 factor interaction" evidence="16">
    <location>
        <begin position="142"/>
        <end position="371"/>
    </location>
</feature>
<dbReference type="Pfam" id="PF00158">
    <property type="entry name" value="Sigma54_activat"/>
    <property type="match status" value="1"/>
</dbReference>
<dbReference type="InterPro" id="IPR002197">
    <property type="entry name" value="HTH_Fis"/>
</dbReference>
<dbReference type="GO" id="GO:0005737">
    <property type="term" value="C:cytoplasm"/>
    <property type="evidence" value="ECO:0007669"/>
    <property type="project" value="UniProtKB-SubCell"/>
</dbReference>
<dbReference type="InterPro" id="IPR011006">
    <property type="entry name" value="CheY-like_superfamily"/>
</dbReference>
<evidence type="ECO:0000259" key="17">
    <source>
        <dbReference type="PROSITE" id="PS50110"/>
    </source>
</evidence>
<dbReference type="GO" id="GO:0000156">
    <property type="term" value="F:phosphorelay response regulator activity"/>
    <property type="evidence" value="ECO:0007669"/>
    <property type="project" value="UniProtKB-UniRule"/>
</dbReference>
<dbReference type="PRINTS" id="PR01590">
    <property type="entry name" value="HTHFIS"/>
</dbReference>
<gene>
    <name evidence="18" type="primary">glnG</name>
    <name evidence="15" type="synonym">ntrC</name>
    <name evidence="18" type="ORF">AZH43_03115</name>
</gene>
<dbReference type="InterPro" id="IPR001789">
    <property type="entry name" value="Sig_transdc_resp-reg_receiver"/>
</dbReference>
<dbReference type="SUPFAM" id="SSF46689">
    <property type="entry name" value="Homeodomain-like"/>
    <property type="match status" value="1"/>
</dbReference>
<dbReference type="FunFam" id="1.10.8.60:FF:000014">
    <property type="entry name" value="DNA-binding transcriptional regulator NtrC"/>
    <property type="match status" value="1"/>
</dbReference>
<evidence type="ECO:0000256" key="2">
    <source>
        <dbReference type="ARBA" id="ARBA00019059"/>
    </source>
</evidence>
<dbReference type="InterPro" id="IPR002078">
    <property type="entry name" value="Sigma_54_int"/>
</dbReference>
<evidence type="ECO:0000256" key="3">
    <source>
        <dbReference type="ARBA" id="ARBA00022490"/>
    </source>
</evidence>
<dbReference type="Pfam" id="PF00072">
    <property type="entry name" value="Response_reg"/>
    <property type="match status" value="1"/>
</dbReference>
<evidence type="ECO:0000256" key="10">
    <source>
        <dbReference type="ARBA" id="ARBA00023125"/>
    </source>
</evidence>
<dbReference type="STRING" id="1806892.AZH43_03115"/>
<evidence type="ECO:0000256" key="15">
    <source>
        <dbReference type="RuleBase" id="RU365013"/>
    </source>
</evidence>
<dbReference type="PANTHER" id="PTHR32071:SF95">
    <property type="entry name" value="DNA-BINDING TRANSCRIPTIONAL REGULATOR NTRC"/>
    <property type="match status" value="1"/>
</dbReference>
<dbReference type="InterPro" id="IPR025662">
    <property type="entry name" value="Sigma_54_int_dom_ATP-bd_1"/>
</dbReference>
<dbReference type="CDD" id="cd00009">
    <property type="entry name" value="AAA"/>
    <property type="match status" value="1"/>
</dbReference>
<protein>
    <recommendedName>
        <fullName evidence="2 15">DNA-binding transcriptional regulator NtrC</fullName>
    </recommendedName>
    <alternativeName>
        <fullName evidence="15">Nitrogen regulation protein NR(I)</fullName>
    </alternativeName>
</protein>
<keyword evidence="9 15" id="KW-0805">Transcription regulation</keyword>
<dbReference type="NCBIfam" id="NF008176">
    <property type="entry name" value="PRK10923.1"/>
    <property type="match status" value="1"/>
</dbReference>
<dbReference type="PANTHER" id="PTHR32071">
    <property type="entry name" value="TRANSCRIPTIONAL REGULATORY PROTEIN"/>
    <property type="match status" value="1"/>
</dbReference>
<keyword evidence="13 15" id="KW-0535">Nitrogen fixation</keyword>
<dbReference type="SUPFAM" id="SSF52540">
    <property type="entry name" value="P-loop containing nucleoside triphosphate hydrolases"/>
    <property type="match status" value="1"/>
</dbReference>
<keyword evidence="8 15" id="KW-0902">Two-component regulatory system</keyword>
<dbReference type="Pfam" id="PF25601">
    <property type="entry name" value="AAA_lid_14"/>
    <property type="match status" value="1"/>
</dbReference>
<evidence type="ECO:0000313" key="19">
    <source>
        <dbReference type="Proteomes" id="UP000076276"/>
    </source>
</evidence>
<keyword evidence="7 15" id="KW-0067">ATP-binding</keyword>
<dbReference type="InterPro" id="IPR058031">
    <property type="entry name" value="AAA_lid_NorR"/>
</dbReference>
<dbReference type="RefSeq" id="WP_067671483.1">
    <property type="nucleotide sequence ID" value="NZ_CBCSIK010000007.1"/>
</dbReference>